<sequence>MAEIVGLVASAVTLAATAEGAAQLSSVVFKVVSTFRNAPQEMAAIANGLLQFSESLHTLAEIIDQYQTLYKPAALESIKITMRGYKELEVDLKKLIDTDTHEKLKKLRWCMQKPKAKNLLKRIESIKQGLTLQLAILQLAKNEATRA</sequence>
<proteinExistence type="predicted"/>
<reference evidence="1 2" key="1">
    <citation type="submission" date="2024-02" db="EMBL/GenBank/DDBJ databases">
        <title>De novo assembly and annotation of 12 fungi associated with fruit tree decline syndrome in Ontario, Canada.</title>
        <authorList>
            <person name="Sulman M."/>
            <person name="Ellouze W."/>
            <person name="Ilyukhin E."/>
        </authorList>
    </citation>
    <scope>NUCLEOTIDE SEQUENCE [LARGE SCALE GENOMIC DNA]</scope>
    <source>
        <strain evidence="1 2">M97-236</strain>
    </source>
</reference>
<dbReference type="EMBL" id="JAKIXB020000001">
    <property type="protein sequence ID" value="KAL1611599.1"/>
    <property type="molecule type" value="Genomic_DNA"/>
</dbReference>
<dbReference type="PANTHER" id="PTHR36167:SF3">
    <property type="entry name" value="C2H2 FINGER DOMAIN TRANSCRIPTION FACTOR (EUROFUNG)-RELATED"/>
    <property type="match status" value="1"/>
</dbReference>
<evidence type="ECO:0008006" key="3">
    <source>
        <dbReference type="Google" id="ProtNLM"/>
    </source>
</evidence>
<comment type="caution">
    <text evidence="1">The sequence shown here is derived from an EMBL/GenBank/DDBJ whole genome shotgun (WGS) entry which is preliminary data.</text>
</comment>
<gene>
    <name evidence="1" type="ORF">SLS59_000318</name>
</gene>
<dbReference type="InterPro" id="IPR039327">
    <property type="entry name" value="CON7-like"/>
</dbReference>
<protein>
    <recommendedName>
        <fullName evidence="3">NACHT-NTPase and P-loop NTPases N-terminal domain-containing protein</fullName>
    </recommendedName>
</protein>
<name>A0ABR3S4J1_9PLEO</name>
<evidence type="ECO:0000313" key="1">
    <source>
        <dbReference type="EMBL" id="KAL1611599.1"/>
    </source>
</evidence>
<accession>A0ABR3S4J1</accession>
<dbReference type="Proteomes" id="UP001521222">
    <property type="component" value="Unassembled WGS sequence"/>
</dbReference>
<keyword evidence="2" id="KW-1185">Reference proteome</keyword>
<dbReference type="PANTHER" id="PTHR36167">
    <property type="entry name" value="C2H2 FINGER DOMAIN TRANSCRIPTION FACTOR (EUROFUNG)-RELATED"/>
    <property type="match status" value="1"/>
</dbReference>
<organism evidence="1 2">
    <name type="scientific">Nothophoma quercina</name>
    <dbReference type="NCBI Taxonomy" id="749835"/>
    <lineage>
        <taxon>Eukaryota</taxon>
        <taxon>Fungi</taxon>
        <taxon>Dikarya</taxon>
        <taxon>Ascomycota</taxon>
        <taxon>Pezizomycotina</taxon>
        <taxon>Dothideomycetes</taxon>
        <taxon>Pleosporomycetidae</taxon>
        <taxon>Pleosporales</taxon>
        <taxon>Pleosporineae</taxon>
        <taxon>Didymellaceae</taxon>
        <taxon>Nothophoma</taxon>
    </lineage>
</organism>
<evidence type="ECO:0000313" key="2">
    <source>
        <dbReference type="Proteomes" id="UP001521222"/>
    </source>
</evidence>